<sequence>MSAEKTIRISEENREELHELKEVGDSYDDVIAELLDEHRKRNREKLAEKMRETERMDSDDLVRLDADG</sequence>
<evidence type="ECO:0000256" key="1">
    <source>
        <dbReference type="ARBA" id="ARBA00022649"/>
    </source>
</evidence>
<evidence type="ECO:0000313" key="4">
    <source>
        <dbReference type="Proteomes" id="UP001149411"/>
    </source>
</evidence>
<gene>
    <name evidence="3" type="ORF">EGH25_10370</name>
</gene>
<dbReference type="Pfam" id="PF02697">
    <property type="entry name" value="VAPB_antitox"/>
    <property type="match status" value="1"/>
</dbReference>
<reference evidence="3" key="1">
    <citation type="submission" date="2022-09" db="EMBL/GenBank/DDBJ databases">
        <title>Haloadaptaus new haloarchaeum isolated from saline soil.</title>
        <authorList>
            <person name="Duran-Viseras A."/>
            <person name="Sanchez-Porro C."/>
            <person name="Ventosa A."/>
        </authorList>
    </citation>
    <scope>NUCLEOTIDE SEQUENCE</scope>
    <source>
        <strain evidence="3">F3-133</strain>
    </source>
</reference>
<dbReference type="Proteomes" id="UP001149411">
    <property type="component" value="Unassembled WGS sequence"/>
</dbReference>
<organism evidence="3 4">
    <name type="scientific">Halorutilus salinus</name>
    <dbReference type="NCBI Taxonomy" id="2487751"/>
    <lineage>
        <taxon>Archaea</taxon>
        <taxon>Methanobacteriati</taxon>
        <taxon>Methanobacteriota</taxon>
        <taxon>Stenosarchaea group</taxon>
        <taxon>Halobacteria</taxon>
        <taxon>Halorutilales</taxon>
        <taxon>Halorutilaceae</taxon>
        <taxon>Halorutilus</taxon>
    </lineage>
</organism>
<protein>
    <submittedName>
        <fullName evidence="3">Uncharacterized protein</fullName>
    </submittedName>
</protein>
<dbReference type="EMBL" id="RKLV01000011">
    <property type="protein sequence ID" value="MCX2819752.1"/>
    <property type="molecule type" value="Genomic_DNA"/>
</dbReference>
<evidence type="ECO:0000256" key="2">
    <source>
        <dbReference type="SAM" id="MobiDB-lite"/>
    </source>
</evidence>
<dbReference type="AlphaFoldDB" id="A0A9Q4C621"/>
<proteinExistence type="predicted"/>
<keyword evidence="1" id="KW-1277">Toxin-antitoxin system</keyword>
<feature type="region of interest" description="Disordered" evidence="2">
    <location>
        <begin position="46"/>
        <end position="68"/>
    </location>
</feature>
<dbReference type="RefSeq" id="WP_266088306.1">
    <property type="nucleotide sequence ID" value="NZ_RKLV01000011.1"/>
</dbReference>
<comment type="caution">
    <text evidence="3">The sequence shown here is derived from an EMBL/GenBank/DDBJ whole genome shotgun (WGS) entry which is preliminary data.</text>
</comment>
<evidence type="ECO:0000313" key="3">
    <source>
        <dbReference type="EMBL" id="MCX2819752.1"/>
    </source>
</evidence>
<keyword evidence="4" id="KW-1185">Reference proteome</keyword>
<dbReference type="InterPro" id="IPR003847">
    <property type="entry name" value="Put_antitoxin"/>
</dbReference>
<name>A0A9Q4C621_9EURY</name>
<accession>A0A9Q4C621</accession>